<protein>
    <submittedName>
        <fullName evidence="2">Uncharacterized protein</fullName>
    </submittedName>
</protein>
<sequence length="112" mass="13160">MAVRTPSPFDSPPVSPLSPRGPPRREILFESYMQKTPPLEKIFVSWRKRYFVLSRSDPVSKPHLKKHTHPTFLYPCTLLLRFGMVNSAWVKMQENVTLISIHIPFHSWPHPW</sequence>
<organism evidence="2 3">
    <name type="scientific">Geodia barretti</name>
    <name type="common">Barrett's horny sponge</name>
    <dbReference type="NCBI Taxonomy" id="519541"/>
    <lineage>
        <taxon>Eukaryota</taxon>
        <taxon>Metazoa</taxon>
        <taxon>Porifera</taxon>
        <taxon>Demospongiae</taxon>
        <taxon>Heteroscleromorpha</taxon>
        <taxon>Tetractinellida</taxon>
        <taxon>Astrophorina</taxon>
        <taxon>Geodiidae</taxon>
        <taxon>Geodia</taxon>
    </lineage>
</organism>
<feature type="region of interest" description="Disordered" evidence="1">
    <location>
        <begin position="1"/>
        <end position="22"/>
    </location>
</feature>
<evidence type="ECO:0000313" key="2">
    <source>
        <dbReference type="EMBL" id="CAI8013149.1"/>
    </source>
</evidence>
<reference evidence="2" key="1">
    <citation type="submission" date="2023-03" db="EMBL/GenBank/DDBJ databases">
        <authorList>
            <person name="Steffen K."/>
            <person name="Cardenas P."/>
        </authorList>
    </citation>
    <scope>NUCLEOTIDE SEQUENCE</scope>
</reference>
<feature type="compositionally biased region" description="Pro residues" evidence="1">
    <location>
        <begin position="9"/>
        <end position="21"/>
    </location>
</feature>
<dbReference type="EMBL" id="CASHTH010001241">
    <property type="protein sequence ID" value="CAI8013149.1"/>
    <property type="molecule type" value="Genomic_DNA"/>
</dbReference>
<accession>A0AA35WA93</accession>
<dbReference type="AlphaFoldDB" id="A0AA35WA93"/>
<evidence type="ECO:0000313" key="3">
    <source>
        <dbReference type="Proteomes" id="UP001174909"/>
    </source>
</evidence>
<proteinExistence type="predicted"/>
<name>A0AA35WA93_GEOBA</name>
<keyword evidence="3" id="KW-1185">Reference proteome</keyword>
<comment type="caution">
    <text evidence="2">The sequence shown here is derived from an EMBL/GenBank/DDBJ whole genome shotgun (WGS) entry which is preliminary data.</text>
</comment>
<evidence type="ECO:0000256" key="1">
    <source>
        <dbReference type="SAM" id="MobiDB-lite"/>
    </source>
</evidence>
<gene>
    <name evidence="2" type="ORF">GBAR_LOCUS8379</name>
</gene>
<dbReference type="Proteomes" id="UP001174909">
    <property type="component" value="Unassembled WGS sequence"/>
</dbReference>